<feature type="domain" description="ABC transmembrane type-1" evidence="8">
    <location>
        <begin position="65"/>
        <end position="257"/>
    </location>
</feature>
<feature type="transmembrane region" description="Helical" evidence="7">
    <location>
        <begin position="133"/>
        <end position="152"/>
    </location>
</feature>
<accession>A0A9D1NVF4</accession>
<dbReference type="PANTHER" id="PTHR32243:SF18">
    <property type="entry name" value="INNER MEMBRANE ABC TRANSPORTER PERMEASE PROTEIN YCJP"/>
    <property type="match status" value="1"/>
</dbReference>
<evidence type="ECO:0000259" key="8">
    <source>
        <dbReference type="PROSITE" id="PS50928"/>
    </source>
</evidence>
<dbReference type="EMBL" id="DVON01000219">
    <property type="protein sequence ID" value="HIV13546.1"/>
    <property type="molecule type" value="Genomic_DNA"/>
</dbReference>
<dbReference type="SUPFAM" id="SSF161098">
    <property type="entry name" value="MetI-like"/>
    <property type="match status" value="1"/>
</dbReference>
<feature type="transmembrane region" description="Helical" evidence="7">
    <location>
        <begin position="100"/>
        <end position="121"/>
    </location>
</feature>
<dbReference type="GO" id="GO:0055085">
    <property type="term" value="P:transmembrane transport"/>
    <property type="evidence" value="ECO:0007669"/>
    <property type="project" value="InterPro"/>
</dbReference>
<dbReference type="InterPro" id="IPR050901">
    <property type="entry name" value="BP-dep_ABC_trans_perm"/>
</dbReference>
<dbReference type="Pfam" id="PF00528">
    <property type="entry name" value="BPD_transp_1"/>
    <property type="match status" value="1"/>
</dbReference>
<keyword evidence="2 7" id="KW-0813">Transport</keyword>
<organism evidence="9 10">
    <name type="scientific">Candidatus Pullilachnospira stercoravium</name>
    <dbReference type="NCBI Taxonomy" id="2840913"/>
    <lineage>
        <taxon>Bacteria</taxon>
        <taxon>Bacillati</taxon>
        <taxon>Bacillota</taxon>
        <taxon>Clostridia</taxon>
        <taxon>Lachnospirales</taxon>
        <taxon>Lachnospiraceae</taxon>
        <taxon>Lachnospiraceae incertae sedis</taxon>
        <taxon>Candidatus Pullilachnospira</taxon>
    </lineage>
</organism>
<keyword evidence="6 7" id="KW-0472">Membrane</keyword>
<keyword evidence="5 7" id="KW-1133">Transmembrane helix</keyword>
<feature type="transmembrane region" description="Helical" evidence="7">
    <location>
        <begin position="65"/>
        <end position="88"/>
    </location>
</feature>
<evidence type="ECO:0000256" key="5">
    <source>
        <dbReference type="ARBA" id="ARBA00022989"/>
    </source>
</evidence>
<evidence type="ECO:0000256" key="6">
    <source>
        <dbReference type="ARBA" id="ARBA00023136"/>
    </source>
</evidence>
<name>A0A9D1NVF4_9FIRM</name>
<dbReference type="GO" id="GO:0005886">
    <property type="term" value="C:plasma membrane"/>
    <property type="evidence" value="ECO:0007669"/>
    <property type="project" value="UniProtKB-SubCell"/>
</dbReference>
<feature type="transmembrane region" description="Helical" evidence="7">
    <location>
        <begin position="232"/>
        <end position="256"/>
    </location>
</feature>
<dbReference type="AlphaFoldDB" id="A0A9D1NVF4"/>
<evidence type="ECO:0000256" key="4">
    <source>
        <dbReference type="ARBA" id="ARBA00022692"/>
    </source>
</evidence>
<dbReference type="Gene3D" id="1.10.3720.10">
    <property type="entry name" value="MetI-like"/>
    <property type="match status" value="1"/>
</dbReference>
<reference evidence="9" key="2">
    <citation type="journal article" date="2021" name="PeerJ">
        <title>Extensive microbial diversity within the chicken gut microbiome revealed by metagenomics and culture.</title>
        <authorList>
            <person name="Gilroy R."/>
            <person name="Ravi A."/>
            <person name="Getino M."/>
            <person name="Pursley I."/>
            <person name="Horton D.L."/>
            <person name="Alikhan N.F."/>
            <person name="Baker D."/>
            <person name="Gharbi K."/>
            <person name="Hall N."/>
            <person name="Watson M."/>
            <person name="Adriaenssens E.M."/>
            <person name="Foster-Nyarko E."/>
            <person name="Jarju S."/>
            <person name="Secka A."/>
            <person name="Antonio M."/>
            <person name="Oren A."/>
            <person name="Chaudhuri R.R."/>
            <person name="La Ragione R."/>
            <person name="Hildebrand F."/>
            <person name="Pallen M.J."/>
        </authorList>
    </citation>
    <scope>NUCLEOTIDE SEQUENCE</scope>
    <source>
        <strain evidence="9">ChiBcec2-4451</strain>
    </source>
</reference>
<dbReference type="InterPro" id="IPR000515">
    <property type="entry name" value="MetI-like"/>
</dbReference>
<protein>
    <submittedName>
        <fullName evidence="9">Carbohydrate ABC transporter permease</fullName>
    </submittedName>
</protein>
<keyword evidence="4 7" id="KW-0812">Transmembrane</keyword>
<comment type="subcellular location">
    <subcellularLocation>
        <location evidence="1 7">Cell membrane</location>
        <topology evidence="1 7">Multi-pass membrane protein</topology>
    </subcellularLocation>
</comment>
<dbReference type="PANTHER" id="PTHR32243">
    <property type="entry name" value="MALTOSE TRANSPORT SYSTEM PERMEASE-RELATED"/>
    <property type="match status" value="1"/>
</dbReference>
<dbReference type="InterPro" id="IPR035906">
    <property type="entry name" value="MetI-like_sf"/>
</dbReference>
<evidence type="ECO:0000256" key="7">
    <source>
        <dbReference type="RuleBase" id="RU363032"/>
    </source>
</evidence>
<sequence>MGEKTVNAIHYVILTIIGIVFVLPLIWLVVASLDLNANQALKWPETWTFSNYTGVLTNPDDMRGFGIGLVISLVQSLIVVLVSGLAAYPLSRYRLSYKKGFMYTILFMTSLPMIAVIVPIYKMFLQIGLLDSIPGVILYLSASSLPYGIWLMKNFMDGVPVELEEAAWVDGATTMQSILKVVAPLMFPGICVVFIYTFSGSWGNFFIPYILISSPDKMPASVLLYQFFGQHGSISYGPLAAFSVIYALPSILLYILSQNYMSKGFTMAGAAKG</sequence>
<dbReference type="PROSITE" id="PS50928">
    <property type="entry name" value="ABC_TM1"/>
    <property type="match status" value="1"/>
</dbReference>
<comment type="similarity">
    <text evidence="7">Belongs to the binding-protein-dependent transport system permease family.</text>
</comment>
<reference evidence="9" key="1">
    <citation type="submission" date="2020-10" db="EMBL/GenBank/DDBJ databases">
        <authorList>
            <person name="Gilroy R."/>
        </authorList>
    </citation>
    <scope>NUCLEOTIDE SEQUENCE</scope>
    <source>
        <strain evidence="9">ChiBcec2-4451</strain>
    </source>
</reference>
<evidence type="ECO:0000256" key="2">
    <source>
        <dbReference type="ARBA" id="ARBA00022448"/>
    </source>
</evidence>
<gene>
    <name evidence="9" type="ORF">IAA63_10460</name>
</gene>
<evidence type="ECO:0000313" key="10">
    <source>
        <dbReference type="Proteomes" id="UP000886723"/>
    </source>
</evidence>
<dbReference type="Proteomes" id="UP000886723">
    <property type="component" value="Unassembled WGS sequence"/>
</dbReference>
<feature type="transmembrane region" description="Helical" evidence="7">
    <location>
        <begin position="12"/>
        <end position="33"/>
    </location>
</feature>
<dbReference type="CDD" id="cd06261">
    <property type="entry name" value="TM_PBP2"/>
    <property type="match status" value="1"/>
</dbReference>
<proteinExistence type="inferred from homology"/>
<feature type="transmembrane region" description="Helical" evidence="7">
    <location>
        <begin position="185"/>
        <end position="212"/>
    </location>
</feature>
<evidence type="ECO:0000313" key="9">
    <source>
        <dbReference type="EMBL" id="HIV13546.1"/>
    </source>
</evidence>
<evidence type="ECO:0000256" key="3">
    <source>
        <dbReference type="ARBA" id="ARBA00022475"/>
    </source>
</evidence>
<keyword evidence="3" id="KW-1003">Cell membrane</keyword>
<evidence type="ECO:0000256" key="1">
    <source>
        <dbReference type="ARBA" id="ARBA00004651"/>
    </source>
</evidence>
<comment type="caution">
    <text evidence="9">The sequence shown here is derived from an EMBL/GenBank/DDBJ whole genome shotgun (WGS) entry which is preliminary data.</text>
</comment>